<evidence type="ECO:0000313" key="2">
    <source>
        <dbReference type="EMBL" id="KIP12648.1"/>
    </source>
</evidence>
<dbReference type="HOGENOM" id="CLU_048619_0_0_1"/>
<keyword evidence="3" id="KW-1185">Reference proteome</keyword>
<feature type="region of interest" description="Disordered" evidence="1">
    <location>
        <begin position="276"/>
        <end position="308"/>
    </location>
</feature>
<accession>A0A0C3PX53</accession>
<feature type="compositionally biased region" description="Polar residues" evidence="1">
    <location>
        <begin position="284"/>
        <end position="295"/>
    </location>
</feature>
<protein>
    <submittedName>
        <fullName evidence="2">Uncharacterized protein</fullName>
    </submittedName>
</protein>
<dbReference type="EMBL" id="KN840438">
    <property type="protein sequence ID" value="KIP12648.1"/>
    <property type="molecule type" value="Genomic_DNA"/>
</dbReference>
<reference evidence="2 3" key="1">
    <citation type="journal article" date="2014" name="PLoS Genet.">
        <title>Analysis of the Phlebiopsis gigantea genome, transcriptome and secretome provides insight into its pioneer colonization strategies of wood.</title>
        <authorList>
            <person name="Hori C."/>
            <person name="Ishida T."/>
            <person name="Igarashi K."/>
            <person name="Samejima M."/>
            <person name="Suzuki H."/>
            <person name="Master E."/>
            <person name="Ferreira P."/>
            <person name="Ruiz-Duenas F.J."/>
            <person name="Held B."/>
            <person name="Canessa P."/>
            <person name="Larrondo L.F."/>
            <person name="Schmoll M."/>
            <person name="Druzhinina I.S."/>
            <person name="Kubicek C.P."/>
            <person name="Gaskell J.A."/>
            <person name="Kersten P."/>
            <person name="St John F."/>
            <person name="Glasner J."/>
            <person name="Sabat G."/>
            <person name="Splinter BonDurant S."/>
            <person name="Syed K."/>
            <person name="Yadav J."/>
            <person name="Mgbeahuruike A.C."/>
            <person name="Kovalchuk A."/>
            <person name="Asiegbu F.O."/>
            <person name="Lackner G."/>
            <person name="Hoffmeister D."/>
            <person name="Rencoret J."/>
            <person name="Gutierrez A."/>
            <person name="Sun H."/>
            <person name="Lindquist E."/>
            <person name="Barry K."/>
            <person name="Riley R."/>
            <person name="Grigoriev I.V."/>
            <person name="Henrissat B."/>
            <person name="Kues U."/>
            <person name="Berka R.M."/>
            <person name="Martinez A.T."/>
            <person name="Covert S.F."/>
            <person name="Blanchette R.A."/>
            <person name="Cullen D."/>
        </authorList>
    </citation>
    <scope>NUCLEOTIDE SEQUENCE [LARGE SCALE GENOMIC DNA]</scope>
    <source>
        <strain evidence="2 3">11061_1 CR5-6</strain>
    </source>
</reference>
<dbReference type="STRING" id="745531.A0A0C3PX53"/>
<dbReference type="OrthoDB" id="3363286at2759"/>
<dbReference type="Proteomes" id="UP000053257">
    <property type="component" value="Unassembled WGS sequence"/>
</dbReference>
<proteinExistence type="predicted"/>
<evidence type="ECO:0000256" key="1">
    <source>
        <dbReference type="SAM" id="MobiDB-lite"/>
    </source>
</evidence>
<organism evidence="2 3">
    <name type="scientific">Phlebiopsis gigantea (strain 11061_1 CR5-6)</name>
    <name type="common">White-rot fungus</name>
    <name type="synonym">Peniophora gigantea</name>
    <dbReference type="NCBI Taxonomy" id="745531"/>
    <lineage>
        <taxon>Eukaryota</taxon>
        <taxon>Fungi</taxon>
        <taxon>Dikarya</taxon>
        <taxon>Basidiomycota</taxon>
        <taxon>Agaricomycotina</taxon>
        <taxon>Agaricomycetes</taxon>
        <taxon>Polyporales</taxon>
        <taxon>Phanerochaetaceae</taxon>
        <taxon>Phlebiopsis</taxon>
    </lineage>
</organism>
<sequence length="458" mass="52523">MPRLLPRLRQAWDKVRDTVHEPRGVVVRSPRPKKHTGTKRPIAHAVSALSVQNRTRSVLLEPKNPIQCKRDYRYRRAPVPRVYGSHLVKPRIDPVRHALPPYARKMTEQEREWWSSPYLRMLAGHSRRCKASEKLLPVDFLLKYFFVNEMAKPNARLIIPDALEHPKFKVPRSKFGEHIVCKKDVLQKFKTLLHTDRGARTATNLGSFIARVDHLLRVRVLQELELLVPRLQSRPRHPLENPVIRRLTRAEWKQVKETGIIPYDNAVAVLVVPPLNKNPETKQRPTPSEGSQPINEDSHAAPDKPLPPVSTMHLTARAGIPIDVLVHTRQFLPPAKVPLYNGLAAFPLRAQRAALHRSLNRLLAVERRARRREHGRLTDTRCLAAEPRPTTTRARGDQKASHAYVVFSDAKSVLRADTVPLAIALWRIRLWEGQGWDKSSRWMAAGGWTIINPLKLRE</sequence>
<name>A0A0C3PX53_PHLG1</name>
<dbReference type="AlphaFoldDB" id="A0A0C3PX53"/>
<evidence type="ECO:0000313" key="3">
    <source>
        <dbReference type="Proteomes" id="UP000053257"/>
    </source>
</evidence>
<gene>
    <name evidence="2" type="ORF">PHLGIDRAFT_113254</name>
</gene>